<dbReference type="SUPFAM" id="SSF51905">
    <property type="entry name" value="FAD/NAD(P)-binding domain"/>
    <property type="match status" value="2"/>
</dbReference>
<proteinExistence type="predicted"/>
<dbReference type="EMBL" id="BAAAGS010000011">
    <property type="protein sequence ID" value="GAA0522918.1"/>
    <property type="molecule type" value="Genomic_DNA"/>
</dbReference>
<dbReference type="InterPro" id="IPR036188">
    <property type="entry name" value="FAD/NAD-bd_sf"/>
</dbReference>
<evidence type="ECO:0000259" key="5">
    <source>
        <dbReference type="Pfam" id="PF07992"/>
    </source>
</evidence>
<comment type="cofactor">
    <cofactor evidence="1">
        <name>FAD</name>
        <dbReference type="ChEBI" id="CHEBI:57692"/>
    </cofactor>
</comment>
<dbReference type="Gene3D" id="3.50.50.60">
    <property type="entry name" value="FAD/NAD(P)-binding domain"/>
    <property type="match status" value="2"/>
</dbReference>
<dbReference type="PANTHER" id="PTHR43557">
    <property type="entry name" value="APOPTOSIS-INDUCING FACTOR 1"/>
    <property type="match status" value="1"/>
</dbReference>
<dbReference type="Gene3D" id="3.30.390.30">
    <property type="match status" value="1"/>
</dbReference>
<dbReference type="PRINTS" id="PR00411">
    <property type="entry name" value="PNDRDTASEI"/>
</dbReference>
<keyword evidence="2" id="KW-0285">Flavoprotein</keyword>
<keyword evidence="4" id="KW-0560">Oxidoreductase</keyword>
<organism evidence="7 8">
    <name type="scientific">Saccharopolyspora erythraea</name>
    <name type="common">Streptomyces erythraeus</name>
    <dbReference type="NCBI Taxonomy" id="1836"/>
    <lineage>
        <taxon>Bacteria</taxon>
        <taxon>Bacillati</taxon>
        <taxon>Actinomycetota</taxon>
        <taxon>Actinomycetes</taxon>
        <taxon>Pseudonocardiales</taxon>
        <taxon>Pseudonocardiaceae</taxon>
        <taxon>Saccharopolyspora</taxon>
    </lineage>
</organism>
<evidence type="ECO:0000313" key="8">
    <source>
        <dbReference type="Proteomes" id="UP001500729"/>
    </source>
</evidence>
<evidence type="ECO:0000313" key="7">
    <source>
        <dbReference type="EMBL" id="GAA0522918.1"/>
    </source>
</evidence>
<dbReference type="InterPro" id="IPR050446">
    <property type="entry name" value="FAD-oxidoreductase/Apoptosis"/>
</dbReference>
<dbReference type="Pfam" id="PF07992">
    <property type="entry name" value="Pyr_redox_2"/>
    <property type="match status" value="1"/>
</dbReference>
<protein>
    <submittedName>
        <fullName evidence="7">FAD-dependent oxidoreductase</fullName>
    </submittedName>
</protein>
<dbReference type="Pfam" id="PF14759">
    <property type="entry name" value="Reductase_C"/>
    <property type="match status" value="1"/>
</dbReference>
<dbReference type="PANTHER" id="PTHR43557:SF2">
    <property type="entry name" value="RIESKE DOMAIN-CONTAINING PROTEIN-RELATED"/>
    <property type="match status" value="1"/>
</dbReference>
<dbReference type="PRINTS" id="PR00368">
    <property type="entry name" value="FADPNR"/>
</dbReference>
<accession>A0ABN1CQ15</accession>
<keyword evidence="3" id="KW-0274">FAD</keyword>
<keyword evidence="8" id="KW-1185">Reference proteome</keyword>
<name>A0ABN1CQ15_SACER</name>
<dbReference type="RefSeq" id="WP_009945265.1">
    <property type="nucleotide sequence ID" value="NZ_BAAAGS010000011.1"/>
</dbReference>
<evidence type="ECO:0000256" key="4">
    <source>
        <dbReference type="ARBA" id="ARBA00023002"/>
    </source>
</evidence>
<evidence type="ECO:0000256" key="1">
    <source>
        <dbReference type="ARBA" id="ARBA00001974"/>
    </source>
</evidence>
<dbReference type="InterPro" id="IPR023753">
    <property type="entry name" value="FAD/NAD-binding_dom"/>
</dbReference>
<evidence type="ECO:0000256" key="3">
    <source>
        <dbReference type="ARBA" id="ARBA00022827"/>
    </source>
</evidence>
<evidence type="ECO:0000259" key="6">
    <source>
        <dbReference type="Pfam" id="PF14759"/>
    </source>
</evidence>
<feature type="domain" description="FAD/NAD(P)-binding" evidence="5">
    <location>
        <begin position="4"/>
        <end position="298"/>
    </location>
</feature>
<reference evidence="7 8" key="1">
    <citation type="journal article" date="2019" name="Int. J. Syst. Evol. Microbiol.">
        <title>The Global Catalogue of Microorganisms (GCM) 10K type strain sequencing project: providing services to taxonomists for standard genome sequencing and annotation.</title>
        <authorList>
            <consortium name="The Broad Institute Genomics Platform"/>
            <consortium name="The Broad Institute Genome Sequencing Center for Infectious Disease"/>
            <person name="Wu L."/>
            <person name="Ma J."/>
        </authorList>
    </citation>
    <scope>NUCLEOTIDE SEQUENCE [LARGE SCALE GENOMIC DNA]</scope>
    <source>
        <strain evidence="7 8">JCM 10303</strain>
    </source>
</reference>
<feature type="domain" description="Reductase C-terminal" evidence="6">
    <location>
        <begin position="322"/>
        <end position="387"/>
    </location>
</feature>
<dbReference type="SUPFAM" id="SSF55424">
    <property type="entry name" value="FAD/NAD-linked reductases, dimerisation (C-terminal) domain"/>
    <property type="match status" value="1"/>
</dbReference>
<dbReference type="Proteomes" id="UP001500729">
    <property type="component" value="Unassembled WGS sequence"/>
</dbReference>
<gene>
    <name evidence="7" type="ORF">GCM10009533_22710</name>
</gene>
<dbReference type="InterPro" id="IPR028202">
    <property type="entry name" value="Reductase_C"/>
</dbReference>
<sequence length="395" mass="41825">MRTITVVGASLGGYSAAQQLRAQGFDGRLVVVGTEVHLPYDRPPLSKDFLKGRIGAADLALGEQQDFDELEAEWRLGEFAARLRPADAGIELYSGEQIGTDGVVIATGASTRVLPGSAGVGGVHTLRTLEDAQALREELTTGRPNVVVIGAGFIGAEVASSCAELGLDVTIVEAAELPLARVLGTRLASACAALHSEHGVAVRFGAGVEELRSAAGHVVGVRLSTGEELPADVVVAGIGVQPNTGWLSGSGLSLHDGVLCDSGGVTDLSNVVAVGDVARVFRPDLGRNVRTEHWATANGQPRIAVRNLLDGITNEQHTDMPYFWSDQYGVRIQFAGFVHPEDEVRILDGDIEDRCFLAQYERDGRPVGVLAFNHPRGFGRARRQLSRPTLDVATS</sequence>
<evidence type="ECO:0000256" key="2">
    <source>
        <dbReference type="ARBA" id="ARBA00022630"/>
    </source>
</evidence>
<comment type="caution">
    <text evidence="7">The sequence shown here is derived from an EMBL/GenBank/DDBJ whole genome shotgun (WGS) entry which is preliminary data.</text>
</comment>
<dbReference type="InterPro" id="IPR016156">
    <property type="entry name" value="FAD/NAD-linked_Rdtase_dimer_sf"/>
</dbReference>